<evidence type="ECO:0000256" key="17">
    <source>
        <dbReference type="ARBA" id="ARBA00023136"/>
    </source>
</evidence>
<keyword evidence="20" id="KW-1185">Reference proteome</keyword>
<evidence type="ECO:0000256" key="12">
    <source>
        <dbReference type="ARBA" id="ARBA00022730"/>
    </source>
</evidence>
<keyword evidence="7" id="KW-0997">Cell inner membrane</keyword>
<dbReference type="Pfam" id="PF00575">
    <property type="entry name" value="S1"/>
    <property type="match status" value="1"/>
</dbReference>
<evidence type="ECO:0000313" key="20">
    <source>
        <dbReference type="Proteomes" id="UP000198635"/>
    </source>
</evidence>
<dbReference type="PANTHER" id="PTHR30001">
    <property type="entry name" value="RIBONUCLEASE"/>
    <property type="match status" value="1"/>
</dbReference>
<dbReference type="GO" id="GO:0046872">
    <property type="term" value="F:metal ion binding"/>
    <property type="evidence" value="ECO:0007669"/>
    <property type="project" value="UniProtKB-KW"/>
</dbReference>
<dbReference type="RefSeq" id="WP_177192962.1">
    <property type="nucleotide sequence ID" value="NZ_FORX01000001.1"/>
</dbReference>
<dbReference type="InterPro" id="IPR019307">
    <property type="entry name" value="RNA-bd_AU-1/RNase_E/G"/>
</dbReference>
<gene>
    <name evidence="19" type="ORF">SAMN04488082_101313</name>
</gene>
<evidence type="ECO:0000256" key="1">
    <source>
        <dbReference type="ARBA" id="ARBA00001946"/>
    </source>
</evidence>
<evidence type="ECO:0000256" key="11">
    <source>
        <dbReference type="ARBA" id="ARBA00022723"/>
    </source>
</evidence>
<keyword evidence="16" id="KW-0694">RNA-binding</keyword>
<dbReference type="SMART" id="SM00316">
    <property type="entry name" value="S1"/>
    <property type="match status" value="1"/>
</dbReference>
<evidence type="ECO:0000256" key="10">
    <source>
        <dbReference type="ARBA" id="ARBA00022722"/>
    </source>
</evidence>
<dbReference type="GO" id="GO:0019843">
    <property type="term" value="F:rRNA binding"/>
    <property type="evidence" value="ECO:0007669"/>
    <property type="project" value="UniProtKB-KW"/>
</dbReference>
<evidence type="ECO:0000313" key="19">
    <source>
        <dbReference type="EMBL" id="SFJ09715.1"/>
    </source>
</evidence>
<comment type="subcellular location">
    <subcellularLocation>
        <location evidence="2">Cytoplasm</location>
    </subcellularLocation>
</comment>
<dbReference type="Proteomes" id="UP000198635">
    <property type="component" value="Unassembled WGS sequence"/>
</dbReference>
<evidence type="ECO:0000256" key="3">
    <source>
        <dbReference type="ARBA" id="ARBA00005663"/>
    </source>
</evidence>
<dbReference type="Gene3D" id="2.40.50.140">
    <property type="entry name" value="Nucleic acid-binding proteins"/>
    <property type="match status" value="1"/>
</dbReference>
<keyword evidence="15" id="KW-0460">Magnesium</keyword>
<keyword evidence="13" id="KW-0255">Endonuclease</keyword>
<dbReference type="GO" id="GO:0006364">
    <property type="term" value="P:rRNA processing"/>
    <property type="evidence" value="ECO:0007669"/>
    <property type="project" value="UniProtKB-KW"/>
</dbReference>
<evidence type="ECO:0000256" key="13">
    <source>
        <dbReference type="ARBA" id="ARBA00022759"/>
    </source>
</evidence>
<keyword evidence="12" id="KW-0699">rRNA-binding</keyword>
<keyword evidence="17" id="KW-0472">Membrane</keyword>
<dbReference type="PROSITE" id="PS50126">
    <property type="entry name" value="S1"/>
    <property type="match status" value="1"/>
</dbReference>
<evidence type="ECO:0000256" key="9">
    <source>
        <dbReference type="ARBA" id="ARBA00022694"/>
    </source>
</evidence>
<dbReference type="Pfam" id="PF20833">
    <property type="entry name" value="RNase_E_G_Thio"/>
    <property type="match status" value="1"/>
</dbReference>
<protein>
    <recommendedName>
        <fullName evidence="4">Ribonuclease G</fullName>
    </recommendedName>
</protein>
<dbReference type="GO" id="GO:0004519">
    <property type="term" value="F:endonuclease activity"/>
    <property type="evidence" value="ECO:0007669"/>
    <property type="project" value="UniProtKB-KW"/>
</dbReference>
<evidence type="ECO:0000256" key="15">
    <source>
        <dbReference type="ARBA" id="ARBA00022842"/>
    </source>
</evidence>
<dbReference type="InterPro" id="IPR003029">
    <property type="entry name" value="S1_domain"/>
</dbReference>
<dbReference type="GO" id="GO:0008033">
    <property type="term" value="P:tRNA processing"/>
    <property type="evidence" value="ECO:0007669"/>
    <property type="project" value="UniProtKB-KW"/>
</dbReference>
<dbReference type="NCBIfam" id="TIGR00757">
    <property type="entry name" value="RNaseEG"/>
    <property type="match status" value="1"/>
</dbReference>
<evidence type="ECO:0000256" key="16">
    <source>
        <dbReference type="ARBA" id="ARBA00022884"/>
    </source>
</evidence>
<organism evidence="19 20">
    <name type="scientific">Desulfomicrobium apsheronum</name>
    <dbReference type="NCBI Taxonomy" id="52560"/>
    <lineage>
        <taxon>Bacteria</taxon>
        <taxon>Pseudomonadati</taxon>
        <taxon>Thermodesulfobacteriota</taxon>
        <taxon>Desulfovibrionia</taxon>
        <taxon>Desulfovibrionales</taxon>
        <taxon>Desulfomicrobiaceae</taxon>
        <taxon>Desulfomicrobium</taxon>
    </lineage>
</organism>
<dbReference type="PANTHER" id="PTHR30001:SF1">
    <property type="entry name" value="RIBONUCLEASE E_G-LIKE PROTEIN, CHLOROPLASTIC"/>
    <property type="match status" value="1"/>
</dbReference>
<accession>A0A1I3NKN3</accession>
<dbReference type="CDD" id="cd04453">
    <property type="entry name" value="S1_RNase_E"/>
    <property type="match status" value="1"/>
</dbReference>
<proteinExistence type="inferred from homology"/>
<reference evidence="20" key="1">
    <citation type="submission" date="2016-10" db="EMBL/GenBank/DDBJ databases">
        <authorList>
            <person name="Varghese N."/>
            <person name="Submissions S."/>
        </authorList>
    </citation>
    <scope>NUCLEOTIDE SEQUENCE [LARGE SCALE GENOMIC DNA]</scope>
    <source>
        <strain evidence="20">DSM 5918</strain>
    </source>
</reference>
<feature type="domain" description="S1 motif" evidence="18">
    <location>
        <begin position="44"/>
        <end position="125"/>
    </location>
</feature>
<dbReference type="InterPro" id="IPR048583">
    <property type="entry name" value="RNase_E_G_thioredoxin-like"/>
</dbReference>
<dbReference type="AlphaFoldDB" id="A0A1I3NKN3"/>
<dbReference type="InterPro" id="IPR012340">
    <property type="entry name" value="NA-bd_OB-fold"/>
</dbReference>
<dbReference type="EMBL" id="FORX01000001">
    <property type="protein sequence ID" value="SFJ09715.1"/>
    <property type="molecule type" value="Genomic_DNA"/>
</dbReference>
<name>A0A1I3NKN3_9BACT</name>
<evidence type="ECO:0000256" key="2">
    <source>
        <dbReference type="ARBA" id="ARBA00004496"/>
    </source>
</evidence>
<dbReference type="Gene3D" id="3.40.1260.20">
    <property type="entry name" value="Ribonuclease E, catalytic domain"/>
    <property type="match status" value="1"/>
</dbReference>
<dbReference type="STRING" id="52560.SAMN04488082_101313"/>
<comment type="similarity">
    <text evidence="3">Belongs to the RNase E/G family. RNase G subfamily.</text>
</comment>
<evidence type="ECO:0000256" key="5">
    <source>
        <dbReference type="ARBA" id="ARBA00022475"/>
    </source>
</evidence>
<dbReference type="GO" id="GO:0016787">
    <property type="term" value="F:hydrolase activity"/>
    <property type="evidence" value="ECO:0007669"/>
    <property type="project" value="UniProtKB-KW"/>
</dbReference>
<evidence type="ECO:0000256" key="4">
    <source>
        <dbReference type="ARBA" id="ARBA00017719"/>
    </source>
</evidence>
<dbReference type="SUPFAM" id="SSF50249">
    <property type="entry name" value="Nucleic acid-binding proteins"/>
    <property type="match status" value="1"/>
</dbReference>
<keyword evidence="6" id="KW-0963">Cytoplasm</keyword>
<sequence>MGEKQKRKMFISVLPGEQVEVAIMEDGVVCEYYVEMLHQSKTKGNIYKGKIHNVDQALQAAFINYGADKNGFLQVDEVHPEYYQGDVPSRGKYPPLQKVLKPGQEVLVQVVKEPTGSKGAFLTTYLSIPGRYFVLTPGREQLGISRKIEDEKERDRLKEVVEELKLDEGLGVIVRTVSESQSKSSLSRDLQFLKRLWKDIRKKGISSESPALIYEEKDLAFRAIRDYLTPDIAECWVDDDETAKQITDFAALIFPRRKTFIKVHSETERTLYERFRIEAQLQKIFSRSVNLPSGGQLVIDHTEALTAIDINSGKIGGEKNFKEMALRTNIEAAQEIPNQLMLRDIGGQIVVDFIEMKDGKHIREVEKVLRQALKVDRARTDIGRISKFGLLEIVRQRLGTSALSGSLEPCPHCSGAGTRRNLEWRSMQALKDIYRELRKDKSSETFTYKTDADLMQYLVNRKREKLMEFEQTFGRKIFVMPTETPNCAFC</sequence>
<evidence type="ECO:0000259" key="18">
    <source>
        <dbReference type="PROSITE" id="PS50126"/>
    </source>
</evidence>
<keyword evidence="14" id="KW-0378">Hydrolase</keyword>
<evidence type="ECO:0000256" key="8">
    <source>
        <dbReference type="ARBA" id="ARBA00022552"/>
    </source>
</evidence>
<keyword evidence="5" id="KW-1003">Cell membrane</keyword>
<evidence type="ECO:0000256" key="6">
    <source>
        <dbReference type="ARBA" id="ARBA00022490"/>
    </source>
</evidence>
<comment type="cofactor">
    <cofactor evidence="1">
        <name>Mg(2+)</name>
        <dbReference type="ChEBI" id="CHEBI:18420"/>
    </cofactor>
</comment>
<dbReference type="GO" id="GO:0004540">
    <property type="term" value="F:RNA nuclease activity"/>
    <property type="evidence" value="ECO:0007669"/>
    <property type="project" value="InterPro"/>
</dbReference>
<dbReference type="InterPro" id="IPR004659">
    <property type="entry name" value="RNase_E/G"/>
</dbReference>
<keyword evidence="8" id="KW-0698">rRNA processing</keyword>
<dbReference type="GO" id="GO:0005737">
    <property type="term" value="C:cytoplasm"/>
    <property type="evidence" value="ECO:0007669"/>
    <property type="project" value="UniProtKB-SubCell"/>
</dbReference>
<evidence type="ECO:0000256" key="7">
    <source>
        <dbReference type="ARBA" id="ARBA00022519"/>
    </source>
</evidence>
<keyword evidence="10" id="KW-0540">Nuclease</keyword>
<evidence type="ECO:0000256" key="14">
    <source>
        <dbReference type="ARBA" id="ARBA00022801"/>
    </source>
</evidence>
<keyword evidence="11" id="KW-0479">Metal-binding</keyword>
<dbReference type="Pfam" id="PF10150">
    <property type="entry name" value="RNase_E_G"/>
    <property type="match status" value="1"/>
</dbReference>
<keyword evidence="9" id="KW-0819">tRNA processing</keyword>